<dbReference type="RefSeq" id="WP_132862074.1">
    <property type="nucleotide sequence ID" value="NZ_SMGR01000005.1"/>
</dbReference>
<protein>
    <submittedName>
        <fullName evidence="1">Uncharacterized protein</fullName>
    </submittedName>
</protein>
<evidence type="ECO:0000313" key="1">
    <source>
        <dbReference type="EMBL" id="TCK99470.1"/>
    </source>
</evidence>
<dbReference type="AlphaFoldDB" id="A0A4V2Q1W7"/>
<accession>A0A4V2Q1W7</accession>
<dbReference type="OrthoDB" id="7059994at2"/>
<dbReference type="Proteomes" id="UP000295673">
    <property type="component" value="Unassembled WGS sequence"/>
</dbReference>
<evidence type="ECO:0000313" key="2">
    <source>
        <dbReference type="Proteomes" id="UP000295673"/>
    </source>
</evidence>
<sequence>MTQGTEILSRFLSKEQVAALPDQTAHRSWVFEPNLRLLHEATQNNLDLVLDDICAAWQRSYKRKRGTDEQERFMECCRVILVNLLRAHTKRRGMPVGIGSRKERLDRENRYRPDYMTTHRFRMCMEWLLNTGVMRTTAKGYHYGENAQTARFALSEKAICDLFSDELSLRDFRIDRVAEPVQLKDEQKQLTKYADTSETRGMRHALHEINTVLERTSITTPRQLTYSDFSEDYLGHTKQLYRVFNNRTFEHGGRFQGGWWQYVRKGVRRSILIDGQPTVEADYSGFNPAVLLAQAGMQVPQDPYSVIPGIENSKQLRDHAKATLAALLHAKTKHVSEPRNFDEAAHGMTVQEFRNAVIAGFPMIEDMVGEKAGMRLQRAESDLAEQVMLHFVKQGHAILPIHDAFIVQSDLEDELVTVMQEKFHDSFGQTPHITVKPSYL</sequence>
<keyword evidence="2" id="KW-1185">Reference proteome</keyword>
<gene>
    <name evidence="1" type="ORF">BXY66_3975</name>
</gene>
<proteinExistence type="predicted"/>
<reference evidence="1 2" key="1">
    <citation type="submission" date="2019-03" db="EMBL/GenBank/DDBJ databases">
        <title>Genomic Encyclopedia of Archaeal and Bacterial Type Strains, Phase II (KMG-II): from individual species to whole genera.</title>
        <authorList>
            <person name="Goeker M."/>
        </authorList>
    </citation>
    <scope>NUCLEOTIDE SEQUENCE [LARGE SCALE GENOMIC DNA]</scope>
    <source>
        <strain evidence="1 2">DSM 26433</strain>
    </source>
</reference>
<dbReference type="EMBL" id="SMGR01000005">
    <property type="protein sequence ID" value="TCK99470.1"/>
    <property type="molecule type" value="Genomic_DNA"/>
</dbReference>
<organism evidence="1 2">
    <name type="scientific">Shimia isoporae</name>
    <dbReference type="NCBI Taxonomy" id="647720"/>
    <lineage>
        <taxon>Bacteria</taxon>
        <taxon>Pseudomonadati</taxon>
        <taxon>Pseudomonadota</taxon>
        <taxon>Alphaproteobacteria</taxon>
        <taxon>Rhodobacterales</taxon>
        <taxon>Roseobacteraceae</taxon>
    </lineage>
</organism>
<comment type="caution">
    <text evidence="1">The sequence shown here is derived from an EMBL/GenBank/DDBJ whole genome shotgun (WGS) entry which is preliminary data.</text>
</comment>
<name>A0A4V2Q1W7_9RHOB</name>